<dbReference type="PhylomeDB" id="A0A151MII5"/>
<dbReference type="STRING" id="8496.A0A151MII5"/>
<dbReference type="Gene3D" id="1.10.167.10">
    <property type="entry name" value="Regulator of G-protein Signalling 4, domain 2"/>
    <property type="match status" value="1"/>
</dbReference>
<dbReference type="CTD" id="64407"/>
<dbReference type="Pfam" id="PF00615">
    <property type="entry name" value="RGS"/>
    <property type="match status" value="1"/>
</dbReference>
<dbReference type="RefSeq" id="XP_006278210.1">
    <property type="nucleotide sequence ID" value="XM_006278148.3"/>
</dbReference>
<dbReference type="AlphaFoldDB" id="A0A151MII5"/>
<protein>
    <submittedName>
        <fullName evidence="3">Regulator of G-protein signaling 18</fullName>
    </submittedName>
</protein>
<dbReference type="PANTHER" id="PTHR10845">
    <property type="entry name" value="REGULATOR OF G PROTEIN SIGNALING"/>
    <property type="match status" value="1"/>
</dbReference>
<dbReference type="OrthoDB" id="196547at2759"/>
<feature type="domain" description="RGS" evidence="2">
    <location>
        <begin position="86"/>
        <end position="202"/>
    </location>
</feature>
<reference evidence="3 4" key="1">
    <citation type="journal article" date="2012" name="Genome Biol.">
        <title>Sequencing three crocodilian genomes to illuminate the evolution of archosaurs and amniotes.</title>
        <authorList>
            <person name="St John J.A."/>
            <person name="Braun E.L."/>
            <person name="Isberg S.R."/>
            <person name="Miles L.G."/>
            <person name="Chong A.Y."/>
            <person name="Gongora J."/>
            <person name="Dalzell P."/>
            <person name="Moran C."/>
            <person name="Bed'hom B."/>
            <person name="Abzhanov A."/>
            <person name="Burgess S.C."/>
            <person name="Cooksey A.M."/>
            <person name="Castoe T.A."/>
            <person name="Crawford N.G."/>
            <person name="Densmore L.D."/>
            <person name="Drew J.C."/>
            <person name="Edwards S.V."/>
            <person name="Faircloth B.C."/>
            <person name="Fujita M.K."/>
            <person name="Greenwold M.J."/>
            <person name="Hoffmann F.G."/>
            <person name="Howard J.M."/>
            <person name="Iguchi T."/>
            <person name="Janes D.E."/>
            <person name="Khan S.Y."/>
            <person name="Kohno S."/>
            <person name="de Koning A.J."/>
            <person name="Lance S.L."/>
            <person name="McCarthy F.M."/>
            <person name="McCormack J.E."/>
            <person name="Merchant M.E."/>
            <person name="Peterson D.G."/>
            <person name="Pollock D.D."/>
            <person name="Pourmand N."/>
            <person name="Raney B.J."/>
            <person name="Roessler K.A."/>
            <person name="Sanford J.R."/>
            <person name="Sawyer R.H."/>
            <person name="Schmidt C.J."/>
            <person name="Triplett E.W."/>
            <person name="Tuberville T.D."/>
            <person name="Venegas-Anaya M."/>
            <person name="Howard J.T."/>
            <person name="Jarvis E.D."/>
            <person name="Guillette L.J.Jr."/>
            <person name="Glenn T.C."/>
            <person name="Green R.E."/>
            <person name="Ray D.A."/>
        </authorList>
    </citation>
    <scope>NUCLEOTIDE SEQUENCE [LARGE SCALE GENOMIC DNA]</scope>
    <source>
        <strain evidence="3">KSC_2009_1</strain>
    </source>
</reference>
<organism evidence="3 4">
    <name type="scientific">Alligator mississippiensis</name>
    <name type="common">American alligator</name>
    <dbReference type="NCBI Taxonomy" id="8496"/>
    <lineage>
        <taxon>Eukaryota</taxon>
        <taxon>Metazoa</taxon>
        <taxon>Chordata</taxon>
        <taxon>Craniata</taxon>
        <taxon>Vertebrata</taxon>
        <taxon>Euteleostomi</taxon>
        <taxon>Archelosauria</taxon>
        <taxon>Archosauria</taxon>
        <taxon>Crocodylia</taxon>
        <taxon>Alligatoridae</taxon>
        <taxon>Alligatorinae</taxon>
        <taxon>Alligator</taxon>
    </lineage>
</organism>
<dbReference type="PROSITE" id="PS50132">
    <property type="entry name" value="RGS"/>
    <property type="match status" value="1"/>
</dbReference>
<sequence>MENPLVLVPQLNNSASKEKTYYNVIKSTNKEETNKETKTRVKEKRNRLSLLLQKTEFHENDHLDKPETLTQVSSVSPEDVVKWGESFDKLLSQKAGQEAFVRFLKTEFSEENIEFWIACENYKKSKDSRELLSQAKKMYEIFIRKEAPKEVNLDFHTKEITSQNIAHPTLSSFDAAQATVYRLMEQDSYPRFLRSAAYSDLLKGMHVNHPAPRRRSRSFTFNEFQDVQSDFTIWL</sequence>
<dbReference type="SUPFAM" id="SSF48097">
    <property type="entry name" value="Regulator of G-protein signaling, RGS"/>
    <property type="match status" value="1"/>
</dbReference>
<comment type="caution">
    <text evidence="3">The sequence shown here is derived from an EMBL/GenBank/DDBJ whole genome shotgun (WGS) entry which is preliminary data.</text>
</comment>
<dbReference type="GeneID" id="102564243"/>
<dbReference type="GO" id="GO:0009968">
    <property type="term" value="P:negative regulation of signal transduction"/>
    <property type="evidence" value="ECO:0007669"/>
    <property type="project" value="UniProtKB-KW"/>
</dbReference>
<proteinExistence type="predicted"/>
<evidence type="ECO:0000259" key="2">
    <source>
        <dbReference type="PROSITE" id="PS50132"/>
    </source>
</evidence>
<dbReference type="Gene3D" id="1.10.196.10">
    <property type="match status" value="1"/>
</dbReference>
<name>A0A151MII5_ALLMI</name>
<dbReference type="InterPro" id="IPR044926">
    <property type="entry name" value="RGS_subdomain_2"/>
</dbReference>
<dbReference type="Proteomes" id="UP000050525">
    <property type="component" value="Unassembled WGS sequence"/>
</dbReference>
<evidence type="ECO:0000313" key="3">
    <source>
        <dbReference type="EMBL" id="KYO24200.1"/>
    </source>
</evidence>
<dbReference type="InterPro" id="IPR024066">
    <property type="entry name" value="RGS_subdom1/3"/>
</dbReference>
<dbReference type="SMART" id="SM00315">
    <property type="entry name" value="RGS"/>
    <property type="match status" value="1"/>
</dbReference>
<dbReference type="PANTHER" id="PTHR10845:SF155">
    <property type="entry name" value="REGULATOR OF G-PROTEIN SIGNALING 18"/>
    <property type="match status" value="1"/>
</dbReference>
<dbReference type="KEGG" id="amj:102564243"/>
<accession>A0A151MII5</accession>
<gene>
    <name evidence="3" type="primary">RGS18</name>
    <name evidence="3" type="ORF">Y1Q_0004250</name>
</gene>
<keyword evidence="4" id="KW-1185">Reference proteome</keyword>
<keyword evidence="1" id="KW-0734">Signal transduction inhibitor</keyword>
<dbReference type="FunFam" id="1.10.167.10:FF:000001">
    <property type="entry name" value="Putative regulator of g-protein signaling 12"/>
    <property type="match status" value="1"/>
</dbReference>
<evidence type="ECO:0000313" key="4">
    <source>
        <dbReference type="Proteomes" id="UP000050525"/>
    </source>
</evidence>
<dbReference type="InterPro" id="IPR016137">
    <property type="entry name" value="RGS"/>
</dbReference>
<dbReference type="eggNOG" id="KOG3589">
    <property type="taxonomic scope" value="Eukaryota"/>
</dbReference>
<dbReference type="InterPro" id="IPR036305">
    <property type="entry name" value="RGS_sf"/>
</dbReference>
<dbReference type="PRINTS" id="PR01301">
    <property type="entry name" value="RGSPROTEIN"/>
</dbReference>
<dbReference type="FunFam" id="1.10.196.10:FF:000001">
    <property type="entry name" value="Regulator of G-protein signaling 8"/>
    <property type="match status" value="1"/>
</dbReference>
<dbReference type="EMBL" id="AKHW03006099">
    <property type="protein sequence ID" value="KYO24200.1"/>
    <property type="molecule type" value="Genomic_DNA"/>
</dbReference>
<evidence type="ECO:0000256" key="1">
    <source>
        <dbReference type="ARBA" id="ARBA00022700"/>
    </source>
</evidence>